<dbReference type="Pfam" id="PF00535">
    <property type="entry name" value="Glycos_transf_2"/>
    <property type="match status" value="1"/>
</dbReference>
<gene>
    <name evidence="2" type="ORF">OENOO_64075</name>
</gene>
<dbReference type="InterPro" id="IPR029044">
    <property type="entry name" value="Nucleotide-diphossugar_trans"/>
</dbReference>
<dbReference type="AlphaFoldDB" id="A0NKR7"/>
<evidence type="ECO:0000313" key="3">
    <source>
        <dbReference type="Proteomes" id="UP000003346"/>
    </source>
</evidence>
<keyword evidence="2" id="KW-0808">Transferase</keyword>
<comment type="caution">
    <text evidence="2">The sequence shown here is derived from an EMBL/GenBank/DDBJ whole genome shotgun (WGS) entry which is preliminary data.</text>
</comment>
<protein>
    <submittedName>
        <fullName evidence="2">Glycosyltransferase</fullName>
    </submittedName>
</protein>
<proteinExistence type="predicted"/>
<dbReference type="EMBL" id="AAUV01000059">
    <property type="protein sequence ID" value="EAV38957.1"/>
    <property type="molecule type" value="Genomic_DNA"/>
</dbReference>
<sequence length="312" mass="36483">MMRKIKKPSVDVVIPTYERPKEHDQQNYMLQDALESVLEQTYPVNDIFVVIDGKSLISKKIVTNFHDNRIKVIESVEKKGGGSARNLGIRASNSDFIAFLDDDDLWIKDKIEKQIKSLSCYSSYDLVFSFSQVKSEKKGIHGVLPKNSFKEGWSFAEYIFLHNGYITTSTIMASRALLQENMFTERLPKHQDWDWLFKANFFFDVKAIYVAEPLTVYRTKYIGRSMSVSNRNLWHFSYSWIRTYGKYLNKQVIARFDRDNVITGILDDRHMTKSQKTSALHNIFLDLSFTEKMGDLFKCARHIIRIQLNRLL</sequence>
<name>A0NKR7_OENOE</name>
<dbReference type="Gene3D" id="3.90.550.10">
    <property type="entry name" value="Spore Coat Polysaccharide Biosynthesis Protein SpsA, Chain A"/>
    <property type="match status" value="1"/>
</dbReference>
<dbReference type="GO" id="GO:0016758">
    <property type="term" value="F:hexosyltransferase activity"/>
    <property type="evidence" value="ECO:0007669"/>
    <property type="project" value="UniProtKB-ARBA"/>
</dbReference>
<dbReference type="InterPro" id="IPR001173">
    <property type="entry name" value="Glyco_trans_2-like"/>
</dbReference>
<organism evidence="2 3">
    <name type="scientific">Oenococcus oeni ATCC BAA-1163</name>
    <dbReference type="NCBI Taxonomy" id="379360"/>
    <lineage>
        <taxon>Bacteria</taxon>
        <taxon>Bacillati</taxon>
        <taxon>Bacillota</taxon>
        <taxon>Bacilli</taxon>
        <taxon>Lactobacillales</taxon>
        <taxon>Lactobacillaceae</taxon>
        <taxon>Oenococcus</taxon>
    </lineage>
</organism>
<dbReference type="SUPFAM" id="SSF53448">
    <property type="entry name" value="Nucleotide-diphospho-sugar transferases"/>
    <property type="match status" value="1"/>
</dbReference>
<dbReference type="Proteomes" id="UP000003346">
    <property type="component" value="Unassembled WGS sequence"/>
</dbReference>
<reference evidence="2 3" key="1">
    <citation type="submission" date="2006-11" db="EMBL/GenBank/DDBJ databases">
        <authorList>
            <consortium name="Laboratoire de Microbiologie (Universite Bourgogne)"/>
            <consortium name="GENOME Express"/>
            <consortium name="UMR Oenologie Ampelologie (Universite Bordeaux 2)"/>
            <person name="Guzzo J."/>
        </authorList>
    </citation>
    <scope>NUCLEOTIDE SEQUENCE [LARGE SCALE GENOMIC DNA]</scope>
    <source>
        <strain evidence="2 3">ATCC BAA-1163</strain>
    </source>
</reference>
<dbReference type="PANTHER" id="PTHR22916">
    <property type="entry name" value="GLYCOSYLTRANSFERASE"/>
    <property type="match status" value="1"/>
</dbReference>
<feature type="domain" description="Glycosyltransferase 2-like" evidence="1">
    <location>
        <begin position="12"/>
        <end position="123"/>
    </location>
</feature>
<evidence type="ECO:0000259" key="1">
    <source>
        <dbReference type="Pfam" id="PF00535"/>
    </source>
</evidence>
<dbReference type="HOGENOM" id="CLU_025996_0_5_9"/>
<evidence type="ECO:0000313" key="2">
    <source>
        <dbReference type="EMBL" id="EAV38957.1"/>
    </source>
</evidence>
<accession>A0NKR7</accession>
<dbReference type="PANTHER" id="PTHR22916:SF3">
    <property type="entry name" value="UDP-GLCNAC:BETAGAL BETA-1,3-N-ACETYLGLUCOSAMINYLTRANSFERASE-LIKE PROTEIN 1"/>
    <property type="match status" value="1"/>
</dbReference>